<sequence length="41" mass="4234">MSELLTEVPAVEVTTFGDEAVYFEPVAAACSSSVISCCCCA</sequence>
<reference evidence="1 2" key="1">
    <citation type="submission" date="2020-08" db="EMBL/GenBank/DDBJ databases">
        <title>Sequencing the genomes of 1000 actinobacteria strains.</title>
        <authorList>
            <person name="Klenk H.-P."/>
        </authorList>
    </citation>
    <scope>NUCLEOTIDE SEQUENCE [LARGE SCALE GENOMIC DNA]</scope>
    <source>
        <strain evidence="1 2">DSM 44593</strain>
    </source>
</reference>
<name>A0A841E3G2_9ACTN</name>
<protein>
    <submittedName>
        <fullName evidence="1">Uncharacterized protein</fullName>
    </submittedName>
</protein>
<evidence type="ECO:0000313" key="2">
    <source>
        <dbReference type="Proteomes" id="UP000578077"/>
    </source>
</evidence>
<proteinExistence type="predicted"/>
<dbReference type="AlphaFoldDB" id="A0A841E3G2"/>
<gene>
    <name evidence="1" type="ORF">HNR25_002128</name>
</gene>
<accession>A0A841E3G2</accession>
<dbReference type="RefSeq" id="WP_281387490.1">
    <property type="nucleotide sequence ID" value="NZ_BAABKT010000014.1"/>
</dbReference>
<organism evidence="1 2">
    <name type="scientific">Streptomonospora salina</name>
    <dbReference type="NCBI Taxonomy" id="104205"/>
    <lineage>
        <taxon>Bacteria</taxon>
        <taxon>Bacillati</taxon>
        <taxon>Actinomycetota</taxon>
        <taxon>Actinomycetes</taxon>
        <taxon>Streptosporangiales</taxon>
        <taxon>Nocardiopsidaceae</taxon>
        <taxon>Streptomonospora</taxon>
    </lineage>
</organism>
<comment type="caution">
    <text evidence="1">The sequence shown here is derived from an EMBL/GenBank/DDBJ whole genome shotgun (WGS) entry which is preliminary data.</text>
</comment>
<evidence type="ECO:0000313" key="1">
    <source>
        <dbReference type="EMBL" id="MBB5998377.1"/>
    </source>
</evidence>
<dbReference type="EMBL" id="JACHLY010000001">
    <property type="protein sequence ID" value="MBB5998377.1"/>
    <property type="molecule type" value="Genomic_DNA"/>
</dbReference>
<keyword evidence="2" id="KW-1185">Reference proteome</keyword>
<dbReference type="Proteomes" id="UP000578077">
    <property type="component" value="Unassembled WGS sequence"/>
</dbReference>